<proteinExistence type="predicted"/>
<organism evidence="2 3">
    <name type="scientific">Streptomyces armeniacus</name>
    <dbReference type="NCBI Taxonomy" id="83291"/>
    <lineage>
        <taxon>Bacteria</taxon>
        <taxon>Bacillati</taxon>
        <taxon>Actinomycetota</taxon>
        <taxon>Actinomycetes</taxon>
        <taxon>Kitasatosporales</taxon>
        <taxon>Streptomycetaceae</taxon>
        <taxon>Streptomyces</taxon>
    </lineage>
</organism>
<dbReference type="Proteomes" id="UP000254425">
    <property type="component" value="Chromosome"/>
</dbReference>
<feature type="compositionally biased region" description="Basic and acidic residues" evidence="1">
    <location>
        <begin position="30"/>
        <end position="43"/>
    </location>
</feature>
<sequence length="83" mass="9334">MTVPEPGSKAYDQKRQRLRREYEDQGEPDANERAKTELERDPQYRPSGPRTERGRGPKGEREEPPGGEQETGGEQERGPGPSA</sequence>
<feature type="compositionally biased region" description="Basic and acidic residues" evidence="1">
    <location>
        <begin position="50"/>
        <end position="64"/>
    </location>
</feature>
<protein>
    <submittedName>
        <fullName evidence="2">Uncharacterized protein</fullName>
    </submittedName>
</protein>
<dbReference type="RefSeq" id="WP_208885614.1">
    <property type="nucleotide sequence ID" value="NZ_CP031320.1"/>
</dbReference>
<feature type="compositionally biased region" description="Basic and acidic residues" evidence="1">
    <location>
        <begin position="11"/>
        <end position="23"/>
    </location>
</feature>
<dbReference type="AlphaFoldDB" id="A0A345XM88"/>
<reference evidence="2 3" key="1">
    <citation type="submission" date="2018-07" db="EMBL/GenBank/DDBJ databases">
        <title>Draft genome of the type strain Streptomyces armeniacus ATCC 15676.</title>
        <authorList>
            <person name="Labana P."/>
            <person name="Gosse J.T."/>
            <person name="Boddy C.N."/>
        </authorList>
    </citation>
    <scope>NUCLEOTIDE SEQUENCE [LARGE SCALE GENOMIC DNA]</scope>
    <source>
        <strain evidence="2 3">ATCC 15676</strain>
    </source>
</reference>
<name>A0A345XM88_9ACTN</name>
<gene>
    <name evidence="2" type="ORF">DVA86_08950</name>
</gene>
<keyword evidence="3" id="KW-1185">Reference proteome</keyword>
<evidence type="ECO:0000313" key="2">
    <source>
        <dbReference type="EMBL" id="AXK32754.1"/>
    </source>
</evidence>
<dbReference type="KEGG" id="sarm:DVA86_08950"/>
<dbReference type="EMBL" id="CP031320">
    <property type="protein sequence ID" value="AXK32754.1"/>
    <property type="molecule type" value="Genomic_DNA"/>
</dbReference>
<feature type="region of interest" description="Disordered" evidence="1">
    <location>
        <begin position="1"/>
        <end position="83"/>
    </location>
</feature>
<accession>A0A345XM88</accession>
<evidence type="ECO:0000256" key="1">
    <source>
        <dbReference type="SAM" id="MobiDB-lite"/>
    </source>
</evidence>
<evidence type="ECO:0000313" key="3">
    <source>
        <dbReference type="Proteomes" id="UP000254425"/>
    </source>
</evidence>